<comment type="caution">
    <text evidence="1">The sequence shown here is derived from an EMBL/GenBank/DDBJ whole genome shotgun (WGS) entry which is preliminary data.</text>
</comment>
<dbReference type="Proteomes" id="UP000798662">
    <property type="component" value="Chromosome 2"/>
</dbReference>
<organism evidence="1 2">
    <name type="scientific">Pyropia yezoensis</name>
    <name type="common">Susabi-nori</name>
    <name type="synonym">Porphyra yezoensis</name>
    <dbReference type="NCBI Taxonomy" id="2788"/>
    <lineage>
        <taxon>Eukaryota</taxon>
        <taxon>Rhodophyta</taxon>
        <taxon>Bangiophyceae</taxon>
        <taxon>Bangiales</taxon>
        <taxon>Bangiaceae</taxon>
        <taxon>Pyropia</taxon>
    </lineage>
</organism>
<keyword evidence="2" id="KW-1185">Reference proteome</keyword>
<gene>
    <name evidence="1" type="ORF">I4F81_006427</name>
</gene>
<proteinExistence type="predicted"/>
<protein>
    <submittedName>
        <fullName evidence="1">Uncharacterized protein</fullName>
    </submittedName>
</protein>
<evidence type="ECO:0000313" key="1">
    <source>
        <dbReference type="EMBL" id="KAK1863874.1"/>
    </source>
</evidence>
<name>A0ACC3C1P9_PYRYE</name>
<accession>A0ACC3C1P9</accession>
<sequence>MERRRHASRPRGKHRVLLAVLSSVVLLLVVAVPALAGRDYYEVLGVPRDAHDRVIKRSYKQLAKRYHPDKNPGDKTAEAKFREVATAYEVLTDSEKRSIYDQYGEEGLKQNGSGGGGGGGGGGFPGGGFPFGQFMDGDGQQFHFRGGESFGGFGGGGFGGGGGGFHGGRPNMRRKRKKKICHVSKWCENGACRLVDECTELEM</sequence>
<dbReference type="EMBL" id="CM020619">
    <property type="protein sequence ID" value="KAK1863874.1"/>
    <property type="molecule type" value="Genomic_DNA"/>
</dbReference>
<evidence type="ECO:0000313" key="2">
    <source>
        <dbReference type="Proteomes" id="UP000798662"/>
    </source>
</evidence>
<reference evidence="1" key="1">
    <citation type="submission" date="2019-11" db="EMBL/GenBank/DDBJ databases">
        <title>Nori genome reveals adaptations in red seaweeds to the harsh intertidal environment.</title>
        <authorList>
            <person name="Wang D."/>
            <person name="Mao Y."/>
        </authorList>
    </citation>
    <scope>NUCLEOTIDE SEQUENCE</scope>
    <source>
        <tissue evidence="1">Gametophyte</tissue>
    </source>
</reference>